<accession>A0A2P2NLW4</accession>
<dbReference type="EMBL" id="GGEC01062969">
    <property type="protein sequence ID" value="MBX43453.1"/>
    <property type="molecule type" value="Transcribed_RNA"/>
</dbReference>
<sequence>MIVKFEVTSCQMLKYCGGLVFEVDELYFVSFQCFFFLFPFCPYFFPGIMSNSCEF</sequence>
<proteinExistence type="predicted"/>
<reference evidence="2" key="1">
    <citation type="submission" date="2018-02" db="EMBL/GenBank/DDBJ databases">
        <title>Rhizophora mucronata_Transcriptome.</title>
        <authorList>
            <person name="Meera S.P."/>
            <person name="Sreeshan A."/>
            <person name="Augustine A."/>
        </authorList>
    </citation>
    <scope>NUCLEOTIDE SEQUENCE</scope>
    <source>
        <tissue evidence="2">Leaf</tissue>
    </source>
</reference>
<name>A0A2P2NLW4_RHIMU</name>
<keyword evidence="1" id="KW-0472">Membrane</keyword>
<keyword evidence="1" id="KW-0812">Transmembrane</keyword>
<dbReference type="AlphaFoldDB" id="A0A2P2NLW4"/>
<feature type="transmembrane region" description="Helical" evidence="1">
    <location>
        <begin position="26"/>
        <end position="45"/>
    </location>
</feature>
<organism evidence="2">
    <name type="scientific">Rhizophora mucronata</name>
    <name type="common">Asiatic mangrove</name>
    <dbReference type="NCBI Taxonomy" id="61149"/>
    <lineage>
        <taxon>Eukaryota</taxon>
        <taxon>Viridiplantae</taxon>
        <taxon>Streptophyta</taxon>
        <taxon>Embryophyta</taxon>
        <taxon>Tracheophyta</taxon>
        <taxon>Spermatophyta</taxon>
        <taxon>Magnoliopsida</taxon>
        <taxon>eudicotyledons</taxon>
        <taxon>Gunneridae</taxon>
        <taxon>Pentapetalae</taxon>
        <taxon>rosids</taxon>
        <taxon>fabids</taxon>
        <taxon>Malpighiales</taxon>
        <taxon>Rhizophoraceae</taxon>
        <taxon>Rhizophora</taxon>
    </lineage>
</organism>
<keyword evidence="1" id="KW-1133">Transmembrane helix</keyword>
<evidence type="ECO:0000256" key="1">
    <source>
        <dbReference type="SAM" id="Phobius"/>
    </source>
</evidence>
<protein>
    <submittedName>
        <fullName evidence="2">Uncharacterized protein</fullName>
    </submittedName>
</protein>
<evidence type="ECO:0000313" key="2">
    <source>
        <dbReference type="EMBL" id="MBX43453.1"/>
    </source>
</evidence>